<evidence type="ECO:0000256" key="2">
    <source>
        <dbReference type="ARBA" id="ARBA00010139"/>
    </source>
</evidence>
<evidence type="ECO:0000256" key="3">
    <source>
        <dbReference type="ARBA" id="ARBA00022630"/>
    </source>
</evidence>
<protein>
    <recommendedName>
        <fullName evidence="8">FAD/NAD(P)-binding domain-containing protein</fullName>
    </recommendedName>
</protein>
<dbReference type="InterPro" id="IPR036188">
    <property type="entry name" value="FAD/NAD-bd_sf"/>
</dbReference>
<comment type="similarity">
    <text evidence="2">Belongs to the FAD-binding monooxygenase family.</text>
</comment>
<dbReference type="SUPFAM" id="SSF51905">
    <property type="entry name" value="FAD/NAD(P)-binding domain"/>
    <property type="match status" value="3"/>
</dbReference>
<keyword evidence="6" id="KW-0560">Oxidoreductase</keyword>
<evidence type="ECO:0000313" key="10">
    <source>
        <dbReference type="Proteomes" id="UP000663891"/>
    </source>
</evidence>
<keyword evidence="5" id="KW-0521">NADP</keyword>
<keyword evidence="4" id="KW-0274">FAD</keyword>
<dbReference type="PANTHER" id="PTHR43098:SF3">
    <property type="entry name" value="L-ORNITHINE N(5)-MONOOXYGENASE-RELATED"/>
    <property type="match status" value="1"/>
</dbReference>
<comment type="cofactor">
    <cofactor evidence="1">
        <name>FAD</name>
        <dbReference type="ChEBI" id="CHEBI:57692"/>
    </cofactor>
</comment>
<keyword evidence="7" id="KW-0503">Monooxygenase</keyword>
<dbReference type="InterPro" id="IPR023753">
    <property type="entry name" value="FAD/NAD-binding_dom"/>
</dbReference>
<evidence type="ECO:0000256" key="7">
    <source>
        <dbReference type="ARBA" id="ARBA00023033"/>
    </source>
</evidence>
<organism evidence="9 10">
    <name type="scientific">Adineta steineri</name>
    <dbReference type="NCBI Taxonomy" id="433720"/>
    <lineage>
        <taxon>Eukaryota</taxon>
        <taxon>Metazoa</taxon>
        <taxon>Spiralia</taxon>
        <taxon>Gnathifera</taxon>
        <taxon>Rotifera</taxon>
        <taxon>Eurotatoria</taxon>
        <taxon>Bdelloidea</taxon>
        <taxon>Adinetida</taxon>
        <taxon>Adinetidae</taxon>
        <taxon>Adineta</taxon>
    </lineage>
</organism>
<dbReference type="InterPro" id="IPR050775">
    <property type="entry name" value="FAD-binding_Monooxygenases"/>
</dbReference>
<gene>
    <name evidence="9" type="ORF">VCS650_LOCUS18835</name>
</gene>
<reference evidence="9" key="1">
    <citation type="submission" date="2021-02" db="EMBL/GenBank/DDBJ databases">
        <authorList>
            <person name="Nowell W R."/>
        </authorList>
    </citation>
    <scope>NUCLEOTIDE SEQUENCE</scope>
</reference>
<accession>A0A814MCI6</accession>
<evidence type="ECO:0000259" key="8">
    <source>
        <dbReference type="Pfam" id="PF07992"/>
    </source>
</evidence>
<sequence>MVESQQPMNAVDTCPDIVDVLIVGAGFAGLFMLHDLREHGFTAKVVEASEGIGGTWYWNRYPGARCDVDSMQYSYSFSDELQQEWNWSERFAAQPEILRYLNYVADKFELRKDIMLSTRVISAIFDETLLYWEIKTNRDERLLAKFCVMATGCLSVPKIPDIKGLDNFKGNIYSTSNWPHENVDFTNRRVAVIGTGPSGVQCIPIITKQAAHVYVFQRTPNYCIPSNNGPLDPNEEQKWKTNYAQLRRDMMKTSGALLVDDTRNYPALSVTPKEREEVYESAWKKGGNAFTLPFNDLYINKEANETVSNFIKSKIRATVNDPTIAKLLSPNNHLFGIRRPCSGTDYYETFNRDNVTLVDLRYRGIDEIQTTGVRVGNKIHEVDDIVLALGFDAFTGALLNMDIHGRSGKTLREKWKKGWRTYLGLMIADFPNLFTISGPGAPSDLANMVPHIEQHVRWITKCLEYLRTHHIKTIEPTLEAENTWFEHVNDVVETTLFRTSKSIYNGANIPGKPRVFIPYVGGFDIYMDKCEKIANNDYEGFRLMK</sequence>
<evidence type="ECO:0000256" key="1">
    <source>
        <dbReference type="ARBA" id="ARBA00001974"/>
    </source>
</evidence>
<proteinExistence type="inferred from homology"/>
<comment type="caution">
    <text evidence="9">The sequence shown here is derived from an EMBL/GenBank/DDBJ whole genome shotgun (WGS) entry which is preliminary data.</text>
</comment>
<feature type="domain" description="FAD/NAD(P)-binding" evidence="8">
    <location>
        <begin position="19"/>
        <end position="223"/>
    </location>
</feature>
<dbReference type="EMBL" id="CAJNON010000183">
    <property type="protein sequence ID" value="CAF1077718.1"/>
    <property type="molecule type" value="Genomic_DNA"/>
</dbReference>
<evidence type="ECO:0000256" key="4">
    <source>
        <dbReference type="ARBA" id="ARBA00022827"/>
    </source>
</evidence>
<keyword evidence="3" id="KW-0285">Flavoprotein</keyword>
<name>A0A814MCI6_9BILA</name>
<evidence type="ECO:0000313" key="9">
    <source>
        <dbReference type="EMBL" id="CAF1077718.1"/>
    </source>
</evidence>
<dbReference type="Gene3D" id="3.50.50.60">
    <property type="entry name" value="FAD/NAD(P)-binding domain"/>
    <property type="match status" value="2"/>
</dbReference>
<dbReference type="PRINTS" id="PR00411">
    <property type="entry name" value="PNDRDTASEI"/>
</dbReference>
<dbReference type="GO" id="GO:0004497">
    <property type="term" value="F:monooxygenase activity"/>
    <property type="evidence" value="ECO:0007669"/>
    <property type="project" value="UniProtKB-KW"/>
</dbReference>
<dbReference type="Pfam" id="PF07992">
    <property type="entry name" value="Pyr_redox_2"/>
    <property type="match status" value="1"/>
</dbReference>
<dbReference type="PANTHER" id="PTHR43098">
    <property type="entry name" value="L-ORNITHINE N(5)-MONOOXYGENASE-RELATED"/>
    <property type="match status" value="1"/>
</dbReference>
<dbReference type="OrthoDB" id="66881at2759"/>
<dbReference type="AlphaFoldDB" id="A0A814MCI6"/>
<dbReference type="Proteomes" id="UP000663891">
    <property type="component" value="Unassembled WGS sequence"/>
</dbReference>
<evidence type="ECO:0000256" key="6">
    <source>
        <dbReference type="ARBA" id="ARBA00023002"/>
    </source>
</evidence>
<evidence type="ECO:0000256" key="5">
    <source>
        <dbReference type="ARBA" id="ARBA00022857"/>
    </source>
</evidence>